<sequence>MPVDSASVRRPADIEPGAARRRGRAGSTGRAAVRPEQDGDAGGDCYYEATVLRPPPQPPLAGRVRADVCVVGAGYAGLSAALELAQRGYSVRVLEARRAGWGASGRNGGQVIVGYGGDGEMAIERQLPAADARRAWDVSIAGLALLHERCRRHAIDCDWQPGHLSLATRPRKTLALQRWMAHVVQAYAHPLRFIPRPELPRWVASAQYDGAVLDAASGHLHPLRYCLGLARAAQAAGAHLHEDSPVVRIERGARPRVLTAAGACDCQFVVLAGNVYLDAWGAAVAPEVSARIVPVGTSMLATARLGRERAAALLPGRAAASDSNTMPDYFRLAADDRLLFGAVDRHAGLAPRLRAEAVRRRLLAVFPQLEDVAVEHGWGGLVDLTLNMAPHFGRLGGNIWFVQGFSGHGVAMAGMAGLLAAEAIAGQAERFDLLARIRHLPVPGGALVRTPALALGLWYYRLRDAL</sequence>
<keyword evidence="5" id="KW-1185">Reference proteome</keyword>
<protein>
    <submittedName>
        <fullName evidence="4">FAD-dependent oxidoreductase</fullName>
    </submittedName>
</protein>
<proteinExistence type="predicted"/>
<feature type="region of interest" description="Disordered" evidence="2">
    <location>
        <begin position="1"/>
        <end position="39"/>
    </location>
</feature>
<dbReference type="InterPro" id="IPR006076">
    <property type="entry name" value="FAD-dep_OxRdtase"/>
</dbReference>
<reference evidence="4 5" key="1">
    <citation type="submission" date="2019-12" db="EMBL/GenBank/DDBJ databases">
        <authorList>
            <person name="Huq M.A."/>
        </authorList>
    </citation>
    <scope>NUCLEOTIDE SEQUENCE [LARGE SCALE GENOMIC DNA]</scope>
    <source>
        <strain evidence="4 5">MAH-25</strain>
    </source>
</reference>
<evidence type="ECO:0000259" key="3">
    <source>
        <dbReference type="Pfam" id="PF01266"/>
    </source>
</evidence>
<comment type="caution">
    <text evidence="4">The sequence shown here is derived from an EMBL/GenBank/DDBJ whole genome shotgun (WGS) entry which is preliminary data.</text>
</comment>
<organism evidence="4 5">
    <name type="scientific">Ramlibacter pinisoli</name>
    <dbReference type="NCBI Taxonomy" id="2682844"/>
    <lineage>
        <taxon>Bacteria</taxon>
        <taxon>Pseudomonadati</taxon>
        <taxon>Pseudomonadota</taxon>
        <taxon>Betaproteobacteria</taxon>
        <taxon>Burkholderiales</taxon>
        <taxon>Comamonadaceae</taxon>
        <taxon>Ramlibacter</taxon>
    </lineage>
</organism>
<dbReference type="PANTHER" id="PTHR13847:SF281">
    <property type="entry name" value="FAD DEPENDENT OXIDOREDUCTASE DOMAIN-CONTAINING PROTEIN"/>
    <property type="match status" value="1"/>
</dbReference>
<accession>A0A6N8IMI8</accession>
<feature type="domain" description="FAD dependent oxidoreductase" evidence="3">
    <location>
        <begin position="67"/>
        <end position="422"/>
    </location>
</feature>
<keyword evidence="1" id="KW-0560">Oxidoreductase</keyword>
<dbReference type="SUPFAM" id="SSF51905">
    <property type="entry name" value="FAD/NAD(P)-binding domain"/>
    <property type="match status" value="1"/>
</dbReference>
<dbReference type="GO" id="GO:0016491">
    <property type="term" value="F:oxidoreductase activity"/>
    <property type="evidence" value="ECO:0007669"/>
    <property type="project" value="UniProtKB-KW"/>
</dbReference>
<name>A0A6N8IMI8_9BURK</name>
<dbReference type="Gene3D" id="3.30.9.10">
    <property type="entry name" value="D-Amino Acid Oxidase, subunit A, domain 2"/>
    <property type="match status" value="1"/>
</dbReference>
<dbReference type="EMBL" id="WSEL01000002">
    <property type="protein sequence ID" value="MVQ28041.1"/>
    <property type="molecule type" value="Genomic_DNA"/>
</dbReference>
<dbReference type="AlphaFoldDB" id="A0A6N8IMI8"/>
<dbReference type="GO" id="GO:0005737">
    <property type="term" value="C:cytoplasm"/>
    <property type="evidence" value="ECO:0007669"/>
    <property type="project" value="TreeGrafter"/>
</dbReference>
<evidence type="ECO:0000256" key="2">
    <source>
        <dbReference type="SAM" id="MobiDB-lite"/>
    </source>
</evidence>
<evidence type="ECO:0000256" key="1">
    <source>
        <dbReference type="ARBA" id="ARBA00023002"/>
    </source>
</evidence>
<dbReference type="Proteomes" id="UP000469385">
    <property type="component" value="Unassembled WGS sequence"/>
</dbReference>
<dbReference type="RefSeq" id="WP_157396167.1">
    <property type="nucleotide sequence ID" value="NZ_WSEL01000002.1"/>
</dbReference>
<dbReference type="Pfam" id="PF01266">
    <property type="entry name" value="DAO"/>
    <property type="match status" value="1"/>
</dbReference>
<dbReference type="InterPro" id="IPR036188">
    <property type="entry name" value="FAD/NAD-bd_sf"/>
</dbReference>
<evidence type="ECO:0000313" key="5">
    <source>
        <dbReference type="Proteomes" id="UP000469385"/>
    </source>
</evidence>
<gene>
    <name evidence="4" type="ORF">GON04_01165</name>
</gene>
<evidence type="ECO:0000313" key="4">
    <source>
        <dbReference type="EMBL" id="MVQ28041.1"/>
    </source>
</evidence>
<dbReference type="Gene3D" id="3.50.50.60">
    <property type="entry name" value="FAD/NAD(P)-binding domain"/>
    <property type="match status" value="1"/>
</dbReference>
<dbReference type="PANTHER" id="PTHR13847">
    <property type="entry name" value="SARCOSINE DEHYDROGENASE-RELATED"/>
    <property type="match status" value="1"/>
</dbReference>